<evidence type="ECO:0000259" key="1">
    <source>
        <dbReference type="PROSITE" id="PS50056"/>
    </source>
</evidence>
<feature type="domain" description="Tyrosine specific protein phosphatases" evidence="1">
    <location>
        <begin position="84"/>
        <end position="152"/>
    </location>
</feature>
<dbReference type="Gene3D" id="3.90.190.10">
    <property type="entry name" value="Protein tyrosine phosphatase superfamily"/>
    <property type="match status" value="1"/>
</dbReference>
<dbReference type="InterPro" id="IPR016130">
    <property type="entry name" value="Tyr_Pase_AS"/>
</dbReference>
<gene>
    <name evidence="2" type="ORF">NITLEN_20266</name>
</gene>
<dbReference type="PROSITE" id="PS50056">
    <property type="entry name" value="TYR_PHOSPHATASE_2"/>
    <property type="match status" value="1"/>
</dbReference>
<dbReference type="PROSITE" id="PS00383">
    <property type="entry name" value="TYR_PHOSPHATASE_1"/>
    <property type="match status" value="1"/>
</dbReference>
<dbReference type="InParanoid" id="A0A330L5R3"/>
<dbReference type="Pfam" id="PF22785">
    <property type="entry name" value="Tc-R-P"/>
    <property type="match status" value="1"/>
</dbReference>
<reference evidence="3" key="1">
    <citation type="submission" date="2018-04" db="EMBL/GenBank/DDBJ databases">
        <authorList>
            <person name="Lucker S."/>
            <person name="Sakoula D."/>
        </authorList>
    </citation>
    <scope>NUCLEOTIDE SEQUENCE [LARGE SCALE GENOMIC DNA]</scope>
</reference>
<dbReference type="AlphaFoldDB" id="A0A330L5R3"/>
<proteinExistence type="predicted"/>
<dbReference type="EMBL" id="OUNR01000012">
    <property type="protein sequence ID" value="SPP64626.1"/>
    <property type="molecule type" value="Genomic_DNA"/>
</dbReference>
<name>A0A330L5R3_9BACT</name>
<dbReference type="InterPro" id="IPR029021">
    <property type="entry name" value="Prot-tyrosine_phosphatase-like"/>
</dbReference>
<dbReference type="PANTHER" id="PTHR23339">
    <property type="entry name" value="TYROSINE SPECIFIC PROTEIN PHOSPHATASE AND DUAL SPECIFICITY PROTEIN PHOSPHATASE"/>
    <property type="match status" value="1"/>
</dbReference>
<dbReference type="GO" id="GO:0004725">
    <property type="term" value="F:protein tyrosine phosphatase activity"/>
    <property type="evidence" value="ECO:0007669"/>
    <property type="project" value="InterPro"/>
</dbReference>
<organism evidence="2 3">
    <name type="scientific">Nitrospira lenta</name>
    <dbReference type="NCBI Taxonomy" id="1436998"/>
    <lineage>
        <taxon>Bacteria</taxon>
        <taxon>Pseudomonadati</taxon>
        <taxon>Nitrospirota</taxon>
        <taxon>Nitrospiria</taxon>
        <taxon>Nitrospirales</taxon>
        <taxon>Nitrospiraceae</taxon>
        <taxon>Nitrospira</taxon>
    </lineage>
</organism>
<evidence type="ECO:0000313" key="3">
    <source>
        <dbReference type="Proteomes" id="UP000248168"/>
    </source>
</evidence>
<evidence type="ECO:0000313" key="2">
    <source>
        <dbReference type="EMBL" id="SPP64626.1"/>
    </source>
</evidence>
<protein>
    <recommendedName>
        <fullName evidence="1">Tyrosine specific protein phosphatases domain-containing protein</fullName>
    </recommendedName>
</protein>
<accession>A0A330L5R3</accession>
<dbReference type="FunFam" id="3.90.190.10:FF:000157">
    <property type="entry name" value="Protein-tyrosine phosphatase"/>
    <property type="match status" value="1"/>
</dbReference>
<dbReference type="SUPFAM" id="SSF52799">
    <property type="entry name" value="(Phosphotyrosine protein) phosphatases II"/>
    <property type="match status" value="1"/>
</dbReference>
<dbReference type="RefSeq" id="WP_121988991.1">
    <property type="nucleotide sequence ID" value="NZ_OUNR01000012.1"/>
</dbReference>
<keyword evidence="3" id="KW-1185">Reference proteome</keyword>
<dbReference type="OrthoDB" id="9806482at2"/>
<dbReference type="PRINTS" id="PR00700">
    <property type="entry name" value="PRTYPHPHTASE"/>
</dbReference>
<sequence>MLITELPFGQPGRILRSPMPFGKYDPEGVIYEAYRNHHVSVIVLLAEDRECQAKAHRDLRALYIRDGFTVVHLPIVDFGIPDAQALRVALDATVSEAQDGRHLAIHCSAGIGRTGLFAACLARRLLNLPGELAIEWVRRHIAGAVETPQQRDFVTRISI</sequence>
<dbReference type="InterPro" id="IPR000242">
    <property type="entry name" value="PTP_cat"/>
</dbReference>
<dbReference type="InterPro" id="IPR000387">
    <property type="entry name" value="Tyr_Pase_dom"/>
</dbReference>
<dbReference type="InterPro" id="IPR050561">
    <property type="entry name" value="PTP"/>
</dbReference>
<dbReference type="Proteomes" id="UP000248168">
    <property type="component" value="Unassembled WGS sequence"/>
</dbReference>